<evidence type="ECO:0000313" key="3">
    <source>
        <dbReference type="EMBL" id="KAJ7186274.1"/>
    </source>
</evidence>
<evidence type="ECO:0000313" key="4">
    <source>
        <dbReference type="Proteomes" id="UP001219525"/>
    </source>
</evidence>
<keyword evidence="1" id="KW-1133">Transmembrane helix</keyword>
<gene>
    <name evidence="3" type="ORF">GGX14DRAFT_383620</name>
</gene>
<reference evidence="3" key="1">
    <citation type="submission" date="2023-03" db="EMBL/GenBank/DDBJ databases">
        <title>Massive genome expansion in bonnet fungi (Mycena s.s.) driven by repeated elements and novel gene families across ecological guilds.</title>
        <authorList>
            <consortium name="Lawrence Berkeley National Laboratory"/>
            <person name="Harder C.B."/>
            <person name="Miyauchi S."/>
            <person name="Viragh M."/>
            <person name="Kuo A."/>
            <person name="Thoen E."/>
            <person name="Andreopoulos B."/>
            <person name="Lu D."/>
            <person name="Skrede I."/>
            <person name="Drula E."/>
            <person name="Henrissat B."/>
            <person name="Morin E."/>
            <person name="Kohler A."/>
            <person name="Barry K."/>
            <person name="LaButti K."/>
            <person name="Morin E."/>
            <person name="Salamov A."/>
            <person name="Lipzen A."/>
            <person name="Mereny Z."/>
            <person name="Hegedus B."/>
            <person name="Baldrian P."/>
            <person name="Stursova M."/>
            <person name="Weitz H."/>
            <person name="Taylor A."/>
            <person name="Grigoriev I.V."/>
            <person name="Nagy L.G."/>
            <person name="Martin F."/>
            <person name="Kauserud H."/>
        </authorList>
    </citation>
    <scope>NUCLEOTIDE SEQUENCE</scope>
    <source>
        <strain evidence="3">9144</strain>
    </source>
</reference>
<feature type="transmembrane region" description="Helical" evidence="1">
    <location>
        <begin position="174"/>
        <end position="193"/>
    </location>
</feature>
<dbReference type="Pfam" id="PF20153">
    <property type="entry name" value="DUF6535"/>
    <property type="match status" value="1"/>
</dbReference>
<evidence type="ECO:0000259" key="2">
    <source>
        <dbReference type="Pfam" id="PF20153"/>
    </source>
</evidence>
<sequence>AKIWKLYLKETEAEDRELAQLWQIGLDQFLIFVGKFSLLAGLFGAILTAFLIESRKDLKEDPLQQILQVLRNDSTTEPFQPTKSSIVVNVAWFSSLGLTLISALAAVLAKGWLAQYTPATLGVRSSDACERHLRYLRSREWQLAVIVGGIPLLIQIALLLFAAGLVVFTASDNLGISFTLLVMTVLTTCLYFLGTILPWFSPACPFQTTTSDFIPGVARSRRYVDPKFPGKQLAASPEPLSCLKRVSRLFIQDHLLHWLLNSCMKS</sequence>
<protein>
    <recommendedName>
        <fullName evidence="2">DUF6535 domain-containing protein</fullName>
    </recommendedName>
</protein>
<comment type="caution">
    <text evidence="3">The sequence shown here is derived from an EMBL/GenBank/DDBJ whole genome shotgun (WGS) entry which is preliminary data.</text>
</comment>
<dbReference type="InterPro" id="IPR045338">
    <property type="entry name" value="DUF6535"/>
</dbReference>
<keyword evidence="1" id="KW-0812">Transmembrane</keyword>
<feature type="transmembrane region" description="Helical" evidence="1">
    <location>
        <begin position="141"/>
        <end position="168"/>
    </location>
</feature>
<organism evidence="3 4">
    <name type="scientific">Mycena pura</name>
    <dbReference type="NCBI Taxonomy" id="153505"/>
    <lineage>
        <taxon>Eukaryota</taxon>
        <taxon>Fungi</taxon>
        <taxon>Dikarya</taxon>
        <taxon>Basidiomycota</taxon>
        <taxon>Agaricomycotina</taxon>
        <taxon>Agaricomycetes</taxon>
        <taxon>Agaricomycetidae</taxon>
        <taxon>Agaricales</taxon>
        <taxon>Marasmiineae</taxon>
        <taxon>Mycenaceae</taxon>
        <taxon>Mycena</taxon>
    </lineage>
</organism>
<feature type="domain" description="DUF6535" evidence="2">
    <location>
        <begin position="4"/>
        <end position="170"/>
    </location>
</feature>
<name>A0AAD6UP04_9AGAR</name>
<keyword evidence="1" id="KW-0472">Membrane</keyword>
<feature type="transmembrane region" description="Helical" evidence="1">
    <location>
        <begin position="29"/>
        <end position="52"/>
    </location>
</feature>
<dbReference type="EMBL" id="JARJCW010000207">
    <property type="protein sequence ID" value="KAJ7186274.1"/>
    <property type="molecule type" value="Genomic_DNA"/>
</dbReference>
<feature type="non-terminal residue" evidence="3">
    <location>
        <position position="266"/>
    </location>
</feature>
<dbReference type="AlphaFoldDB" id="A0AAD6UP04"/>
<evidence type="ECO:0000256" key="1">
    <source>
        <dbReference type="SAM" id="Phobius"/>
    </source>
</evidence>
<proteinExistence type="predicted"/>
<keyword evidence="4" id="KW-1185">Reference proteome</keyword>
<feature type="transmembrane region" description="Helical" evidence="1">
    <location>
        <begin position="86"/>
        <end position="109"/>
    </location>
</feature>
<accession>A0AAD6UP04</accession>
<dbReference type="Proteomes" id="UP001219525">
    <property type="component" value="Unassembled WGS sequence"/>
</dbReference>